<gene>
    <name evidence="2" type="ORF">PPACK8108_LOCUS1627</name>
</gene>
<dbReference type="Proteomes" id="UP001153365">
    <property type="component" value="Unassembled WGS sequence"/>
</dbReference>
<dbReference type="AlphaFoldDB" id="A0AAV0AJA3"/>
<feature type="transmembrane region" description="Helical" evidence="1">
    <location>
        <begin position="208"/>
        <end position="234"/>
    </location>
</feature>
<feature type="transmembrane region" description="Helical" evidence="1">
    <location>
        <begin position="12"/>
        <end position="29"/>
    </location>
</feature>
<evidence type="ECO:0000256" key="1">
    <source>
        <dbReference type="SAM" id="Phobius"/>
    </source>
</evidence>
<protein>
    <submittedName>
        <fullName evidence="2">Expressed protein</fullName>
    </submittedName>
</protein>
<sequence>MFKQPPWGAIRWYPSYFAFHIQAWTAWFTRKTFSNDISRREIKRWAHPLVFNGILIGSPVIVAIAAIIMSFQHQEASQKYHLTSEVIFQTLANASKEWDEGRKLLTKNQTRTLENQYLNYRTQLNLAQKHERSFGLWGSLGAVPIVVFYIASVMPLLREIRNRVNAVKKISKNDFKTSKKIEKFDTVDSSSSLVDFSKFKSSKLNQSYAFLASHYALMALTLSFNTGVGLWNFIQSESGVSKKKTLFLFLVLELSGCWFLVLAMIALLSRMILVEISERRSDSINKTDDLQSKSDNFLKPKIFELPVTFRNNW</sequence>
<feature type="transmembrane region" description="Helical" evidence="1">
    <location>
        <begin position="134"/>
        <end position="157"/>
    </location>
</feature>
<accession>A0AAV0AJA3</accession>
<keyword evidence="3" id="KW-1185">Reference proteome</keyword>
<reference evidence="2" key="1">
    <citation type="submission" date="2022-06" db="EMBL/GenBank/DDBJ databases">
        <authorList>
            <consortium name="SYNGENTA / RWTH Aachen University"/>
        </authorList>
    </citation>
    <scope>NUCLEOTIDE SEQUENCE</scope>
</reference>
<dbReference type="EMBL" id="CALTRL010000217">
    <property type="protein sequence ID" value="CAH7667228.1"/>
    <property type="molecule type" value="Genomic_DNA"/>
</dbReference>
<evidence type="ECO:0000313" key="3">
    <source>
        <dbReference type="Proteomes" id="UP001153365"/>
    </source>
</evidence>
<evidence type="ECO:0000313" key="2">
    <source>
        <dbReference type="EMBL" id="CAH7667228.1"/>
    </source>
</evidence>
<comment type="caution">
    <text evidence="2">The sequence shown here is derived from an EMBL/GenBank/DDBJ whole genome shotgun (WGS) entry which is preliminary data.</text>
</comment>
<feature type="transmembrane region" description="Helical" evidence="1">
    <location>
        <begin position="49"/>
        <end position="71"/>
    </location>
</feature>
<keyword evidence="1" id="KW-0472">Membrane</keyword>
<organism evidence="2 3">
    <name type="scientific">Phakopsora pachyrhizi</name>
    <name type="common">Asian soybean rust disease fungus</name>
    <dbReference type="NCBI Taxonomy" id="170000"/>
    <lineage>
        <taxon>Eukaryota</taxon>
        <taxon>Fungi</taxon>
        <taxon>Dikarya</taxon>
        <taxon>Basidiomycota</taxon>
        <taxon>Pucciniomycotina</taxon>
        <taxon>Pucciniomycetes</taxon>
        <taxon>Pucciniales</taxon>
        <taxon>Phakopsoraceae</taxon>
        <taxon>Phakopsora</taxon>
    </lineage>
</organism>
<name>A0AAV0AJA3_PHAPC</name>
<keyword evidence="1" id="KW-1133">Transmembrane helix</keyword>
<keyword evidence="1" id="KW-0812">Transmembrane</keyword>
<proteinExistence type="predicted"/>
<feature type="transmembrane region" description="Helical" evidence="1">
    <location>
        <begin position="246"/>
        <end position="273"/>
    </location>
</feature>